<dbReference type="InterPro" id="IPR019079">
    <property type="entry name" value="Capsule_synth_CapA"/>
</dbReference>
<name>A0ABU9L713_9FLAO</name>
<dbReference type="InterPro" id="IPR029052">
    <property type="entry name" value="Metallo-depent_PP-like"/>
</dbReference>
<dbReference type="EMBL" id="JBCDNA010000003">
    <property type="protein sequence ID" value="MEL4457165.1"/>
    <property type="molecule type" value="Genomic_DNA"/>
</dbReference>
<reference evidence="3 4" key="1">
    <citation type="submission" date="2024-04" db="EMBL/GenBank/DDBJ databases">
        <title>whole genome sequencing of Lutimonas vermicola strain IMCC1616.</title>
        <authorList>
            <person name="Bae S.S."/>
        </authorList>
    </citation>
    <scope>NUCLEOTIDE SEQUENCE [LARGE SCALE GENOMIC DNA]</scope>
    <source>
        <strain evidence="3 4">IMCC1616</strain>
    </source>
</reference>
<dbReference type="SUPFAM" id="SSF56300">
    <property type="entry name" value="Metallo-dependent phosphatases"/>
    <property type="match status" value="1"/>
</dbReference>
<comment type="similarity">
    <text evidence="1">Belongs to the CapA family.</text>
</comment>
<dbReference type="Proteomes" id="UP001474120">
    <property type="component" value="Unassembled WGS sequence"/>
</dbReference>
<sequence>MSDIIIAGDLAPLSKNQPLFEIGEVSSILNNLEIHSDFFVANLECPLTSSNKKQLKSGPNIKASLKTINGIKNIGISLVNLANNHILDFGEEGYNDTLTALEKNEIDYFGSGSSLNEANTIFVKKIAGLKIGFYGVSEFEWSIVSNSKSGANPIDKIGFLEAKEKTEFDHLIVFIHGGKEHYNLPTPNLQKLARFYADYGASVVICQHTHIIGCQETYKNIPIFYGQGNFIFNYGNNKTKDWNSGFLINLNLAKNKIDWKLIFFNQLPEGGVIKMCEDEEKEYMELFNVRSKLILSEAKVKEKWIIECAREGWKYERQLGGINKRIFNLLNKLKLDRFIFQPNKTKSQLSMLRCETHREVIETWLSSKIKEFEI</sequence>
<dbReference type="Gene3D" id="3.60.21.10">
    <property type="match status" value="1"/>
</dbReference>
<dbReference type="CDD" id="cd07381">
    <property type="entry name" value="MPP_CapA"/>
    <property type="match status" value="1"/>
</dbReference>
<organism evidence="3 4">
    <name type="scientific">Lutimonas vermicola</name>
    <dbReference type="NCBI Taxonomy" id="414288"/>
    <lineage>
        <taxon>Bacteria</taxon>
        <taxon>Pseudomonadati</taxon>
        <taxon>Bacteroidota</taxon>
        <taxon>Flavobacteriia</taxon>
        <taxon>Flavobacteriales</taxon>
        <taxon>Flavobacteriaceae</taxon>
        <taxon>Lutimonas</taxon>
    </lineage>
</organism>
<feature type="domain" description="Capsule synthesis protein CapA" evidence="2">
    <location>
        <begin position="3"/>
        <end position="234"/>
    </location>
</feature>
<dbReference type="PANTHER" id="PTHR33393">
    <property type="entry name" value="POLYGLUTAMINE SYNTHESIS ACCESSORY PROTEIN RV0574C-RELATED"/>
    <property type="match status" value="1"/>
</dbReference>
<proteinExistence type="inferred from homology"/>
<dbReference type="RefSeq" id="WP_342161325.1">
    <property type="nucleotide sequence ID" value="NZ_JBCDNA010000003.1"/>
</dbReference>
<dbReference type="Pfam" id="PF09587">
    <property type="entry name" value="PGA_cap"/>
    <property type="match status" value="1"/>
</dbReference>
<gene>
    <name evidence="3" type="ORF">AABB81_14755</name>
</gene>
<dbReference type="PANTHER" id="PTHR33393:SF13">
    <property type="entry name" value="PGA BIOSYNTHESIS PROTEIN CAPA"/>
    <property type="match status" value="1"/>
</dbReference>
<accession>A0ABU9L713</accession>
<comment type="caution">
    <text evidence="3">The sequence shown here is derived from an EMBL/GenBank/DDBJ whole genome shotgun (WGS) entry which is preliminary data.</text>
</comment>
<dbReference type="InterPro" id="IPR052169">
    <property type="entry name" value="CW_Biosynth-Accessory"/>
</dbReference>
<evidence type="ECO:0000313" key="4">
    <source>
        <dbReference type="Proteomes" id="UP001474120"/>
    </source>
</evidence>
<evidence type="ECO:0000259" key="2">
    <source>
        <dbReference type="SMART" id="SM00854"/>
    </source>
</evidence>
<evidence type="ECO:0000256" key="1">
    <source>
        <dbReference type="ARBA" id="ARBA00005662"/>
    </source>
</evidence>
<protein>
    <submittedName>
        <fullName evidence="3">CapA family protein</fullName>
    </submittedName>
</protein>
<keyword evidence="4" id="KW-1185">Reference proteome</keyword>
<evidence type="ECO:0000313" key="3">
    <source>
        <dbReference type="EMBL" id="MEL4457165.1"/>
    </source>
</evidence>
<dbReference type="SMART" id="SM00854">
    <property type="entry name" value="PGA_cap"/>
    <property type="match status" value="1"/>
</dbReference>